<dbReference type="InterPro" id="IPR016047">
    <property type="entry name" value="M23ase_b-sheet_dom"/>
</dbReference>
<dbReference type="RefSeq" id="WP_243538623.1">
    <property type="nucleotide sequence ID" value="NZ_CP093442.1"/>
</dbReference>
<proteinExistence type="predicted"/>
<gene>
    <name evidence="3" type="ORF">MNR06_03435</name>
</gene>
<protein>
    <submittedName>
        <fullName evidence="3">M23 family metallopeptidase</fullName>
    </submittedName>
</protein>
<dbReference type="PANTHER" id="PTHR21666:SF270">
    <property type="entry name" value="MUREIN HYDROLASE ACTIVATOR ENVC"/>
    <property type="match status" value="1"/>
</dbReference>
<dbReference type="Proteomes" id="UP000830116">
    <property type="component" value="Chromosome"/>
</dbReference>
<feature type="region of interest" description="Disordered" evidence="1">
    <location>
        <begin position="44"/>
        <end position="65"/>
    </location>
</feature>
<dbReference type="Pfam" id="PF01551">
    <property type="entry name" value="Peptidase_M23"/>
    <property type="match status" value="1"/>
</dbReference>
<feature type="domain" description="M23ase beta-sheet core" evidence="2">
    <location>
        <begin position="91"/>
        <end position="186"/>
    </location>
</feature>
<keyword evidence="4" id="KW-1185">Reference proteome</keyword>
<dbReference type="InterPro" id="IPR011055">
    <property type="entry name" value="Dup_hybrid_motif"/>
</dbReference>
<sequence>MSYTQSMSPGWKQLVKLAGCIISVGTLGSCTTFHTPLSREYFAAGSPPPTQSAARNPSSDQSPYIENEMTFDWPVDSARMTRGFLPHKKRPHLGIDLAAPKGTPILASQTGTVIYAGREFRGYGKMVLIESGDGWATLYAHFDKILVVEGQKVRQGEVIGAMGRTGRATGVHLHFEVRKDRGPIDPLPLLPHVPTAGL</sequence>
<dbReference type="EMBL" id="CP093442">
    <property type="protein sequence ID" value="UOF02005.1"/>
    <property type="molecule type" value="Genomic_DNA"/>
</dbReference>
<evidence type="ECO:0000256" key="1">
    <source>
        <dbReference type="SAM" id="MobiDB-lite"/>
    </source>
</evidence>
<evidence type="ECO:0000259" key="2">
    <source>
        <dbReference type="Pfam" id="PF01551"/>
    </source>
</evidence>
<dbReference type="InterPro" id="IPR050570">
    <property type="entry name" value="Cell_wall_metabolism_enzyme"/>
</dbReference>
<dbReference type="Gene3D" id="2.70.70.10">
    <property type="entry name" value="Glucose Permease (Domain IIA)"/>
    <property type="match status" value="1"/>
</dbReference>
<reference evidence="3" key="1">
    <citation type="submission" date="2022-03" db="EMBL/GenBank/DDBJ databases">
        <title>Genome Identification and Characterization of new species Bdellovibrio reynosense LBG001 sp. nov. from a Mexico soil sample.</title>
        <authorList>
            <person name="Camilli A."/>
            <person name="Ajao Y."/>
            <person name="Guo X."/>
        </authorList>
    </citation>
    <scope>NUCLEOTIDE SEQUENCE</scope>
    <source>
        <strain evidence="3">LBG001</strain>
    </source>
</reference>
<organism evidence="3 4">
    <name type="scientific">Bdellovibrio reynosensis</name>
    <dbReference type="NCBI Taxonomy" id="2835041"/>
    <lineage>
        <taxon>Bacteria</taxon>
        <taxon>Pseudomonadati</taxon>
        <taxon>Bdellovibrionota</taxon>
        <taxon>Bdellovibrionia</taxon>
        <taxon>Bdellovibrionales</taxon>
        <taxon>Pseudobdellovibrionaceae</taxon>
        <taxon>Bdellovibrio</taxon>
    </lineage>
</organism>
<dbReference type="PANTHER" id="PTHR21666">
    <property type="entry name" value="PEPTIDASE-RELATED"/>
    <property type="match status" value="1"/>
</dbReference>
<accession>A0ABY4CIF4</accession>
<dbReference type="CDD" id="cd12797">
    <property type="entry name" value="M23_peptidase"/>
    <property type="match status" value="1"/>
</dbReference>
<evidence type="ECO:0000313" key="4">
    <source>
        <dbReference type="Proteomes" id="UP000830116"/>
    </source>
</evidence>
<feature type="compositionally biased region" description="Polar residues" evidence="1">
    <location>
        <begin position="51"/>
        <end position="64"/>
    </location>
</feature>
<dbReference type="SUPFAM" id="SSF51261">
    <property type="entry name" value="Duplicated hybrid motif"/>
    <property type="match status" value="1"/>
</dbReference>
<evidence type="ECO:0000313" key="3">
    <source>
        <dbReference type="EMBL" id="UOF02005.1"/>
    </source>
</evidence>
<name>A0ABY4CIF4_9BACT</name>